<dbReference type="Gene3D" id="1.10.2080.10">
    <property type="entry name" value="Insect odorant-binding protein A10/Ejaculatory bulb-specific protein 3"/>
    <property type="match status" value="1"/>
</dbReference>
<dbReference type="PANTHER" id="PTHR11257:SF13">
    <property type="entry name" value="GEO07322P1"/>
    <property type="match status" value="1"/>
</dbReference>
<dbReference type="CTD" id="100418973"/>
<evidence type="ECO:0000256" key="1">
    <source>
        <dbReference type="SAM" id="SignalP"/>
    </source>
</evidence>
<dbReference type="Proteomes" id="UP000297026">
    <property type="component" value="Unassembled WGS sequence"/>
</dbReference>
<dbReference type="EMBL" id="ML158721">
    <property type="protein sequence ID" value="THK33131.1"/>
    <property type="molecule type" value="Genomic_DNA"/>
</dbReference>
<accession>A0A4E0RZ31</accession>
<evidence type="ECO:0000313" key="3">
    <source>
        <dbReference type="Proteomes" id="UP000297026"/>
    </source>
</evidence>
<proteinExistence type="predicted"/>
<dbReference type="KEGG" id="dam:107041767"/>
<evidence type="ECO:0000313" key="2">
    <source>
        <dbReference type="EMBL" id="THK33131.1"/>
    </source>
</evidence>
<dbReference type="InterPro" id="IPR005055">
    <property type="entry name" value="A10/PebIII"/>
</dbReference>
<keyword evidence="3" id="KW-1185">Reference proteome</keyword>
<keyword evidence="1" id="KW-0732">Signal</keyword>
<dbReference type="OrthoDB" id="6344725at2759"/>
<protein>
    <submittedName>
        <fullName evidence="2">Chemosensory protein 1</fullName>
    </submittedName>
</protein>
<name>A0A4E0RZ31_9HYME</name>
<organism evidence="2 3">
    <name type="scientific">Diachasma alloeum</name>
    <dbReference type="NCBI Taxonomy" id="454923"/>
    <lineage>
        <taxon>Eukaryota</taxon>
        <taxon>Metazoa</taxon>
        <taxon>Ecdysozoa</taxon>
        <taxon>Arthropoda</taxon>
        <taxon>Hexapoda</taxon>
        <taxon>Insecta</taxon>
        <taxon>Pterygota</taxon>
        <taxon>Neoptera</taxon>
        <taxon>Endopterygota</taxon>
        <taxon>Hymenoptera</taxon>
        <taxon>Apocrita</taxon>
        <taxon>Ichneumonoidea</taxon>
        <taxon>Braconidae</taxon>
        <taxon>Opiinae</taxon>
        <taxon>Diachasma</taxon>
    </lineage>
</organism>
<dbReference type="Pfam" id="PF03392">
    <property type="entry name" value="OS-D"/>
    <property type="match status" value="1"/>
</dbReference>
<dbReference type="GeneID" id="107041767"/>
<sequence>MKSSVFFVLAILGAAFIAAEGGNRYADKYDSVNVDQLLGNERIYKQHLNCLLDQGQCSRQAQSLKDVLPEVLSTSCAKCSPVQRQMARKVVGYIQKNKPDDWKLLTTKFDPQGRYTEEIRRFILSNV</sequence>
<feature type="chain" id="PRO_5020020798" evidence="1">
    <location>
        <begin position="22"/>
        <end position="127"/>
    </location>
</feature>
<reference evidence="2" key="1">
    <citation type="submission" date="2019-02" db="EMBL/GenBank/DDBJ databases">
        <title>Genome of the parasitoid wasp Diachasma alloeum, an emerging model for ecological speciation and transitions to asexual reproduction.</title>
        <authorList>
            <person name="Robertson H.M."/>
            <person name="Walden K.K."/>
            <person name="Tvedte E.S."/>
            <person name="Hood G.R."/>
            <person name="Feder J.L."/>
            <person name="Forbes A.A."/>
            <person name="Logsdon J.M."/>
            <person name="Mcelroy K.E."/>
        </authorList>
    </citation>
    <scope>NUCLEOTIDE SEQUENCE [LARGE SCALE GENOMIC DNA]</scope>
    <source>
        <strain evidence="2">Michigan</strain>
    </source>
</reference>
<feature type="signal peptide" evidence="1">
    <location>
        <begin position="1"/>
        <end position="21"/>
    </location>
</feature>
<dbReference type="SUPFAM" id="SSF100910">
    <property type="entry name" value="Chemosensory protein Csp2"/>
    <property type="match status" value="1"/>
</dbReference>
<dbReference type="PANTHER" id="PTHR11257">
    <property type="entry name" value="CHEMOSENSORY PROTEIN-RELATED"/>
    <property type="match status" value="1"/>
</dbReference>
<dbReference type="InterPro" id="IPR036682">
    <property type="entry name" value="OS_D_A10/PebIII_sf"/>
</dbReference>
<dbReference type="AlphaFoldDB" id="A0A4E0RZ31"/>
<gene>
    <name evidence="2" type="primary">Csp1</name>
    <name evidence="2" type="ORF">DALL_DALL000323</name>
</gene>